<proteinExistence type="inferred from homology"/>
<dbReference type="GO" id="GO:0017128">
    <property type="term" value="F:phospholipid scramblase activity"/>
    <property type="evidence" value="ECO:0007669"/>
    <property type="project" value="InterPro"/>
</dbReference>
<keyword evidence="4" id="KW-1185">Reference proteome</keyword>
<dbReference type="InterPro" id="IPR005552">
    <property type="entry name" value="Scramblase"/>
</dbReference>
<keyword evidence="2" id="KW-0564">Palmitate</keyword>
<protein>
    <recommendedName>
        <fullName evidence="2">Phospholipid scramblase</fullName>
    </recommendedName>
</protein>
<evidence type="ECO:0000313" key="3">
    <source>
        <dbReference type="EMBL" id="KIH62507.1"/>
    </source>
</evidence>
<reference evidence="3 4" key="1">
    <citation type="submission" date="2013-12" db="EMBL/GenBank/DDBJ databases">
        <title>Draft genome of the parsitic nematode Ancylostoma duodenale.</title>
        <authorList>
            <person name="Mitreva M."/>
        </authorList>
    </citation>
    <scope>NUCLEOTIDE SEQUENCE [LARGE SCALE GENOMIC DNA]</scope>
    <source>
        <strain evidence="3 4">Zhejiang</strain>
    </source>
</reference>
<organism evidence="3 4">
    <name type="scientific">Ancylostoma duodenale</name>
    <dbReference type="NCBI Taxonomy" id="51022"/>
    <lineage>
        <taxon>Eukaryota</taxon>
        <taxon>Metazoa</taxon>
        <taxon>Ecdysozoa</taxon>
        <taxon>Nematoda</taxon>
        <taxon>Chromadorea</taxon>
        <taxon>Rhabditida</taxon>
        <taxon>Rhabditina</taxon>
        <taxon>Rhabditomorpha</taxon>
        <taxon>Strongyloidea</taxon>
        <taxon>Ancylostomatidae</taxon>
        <taxon>Ancylostomatinae</taxon>
        <taxon>Ancylostoma</taxon>
    </lineage>
</organism>
<dbReference type="PANTHER" id="PTHR23248">
    <property type="entry name" value="PHOSPHOLIPID SCRAMBLASE-RELATED"/>
    <property type="match status" value="1"/>
</dbReference>
<keyword evidence="2" id="KW-0106">Calcium</keyword>
<feature type="non-terminal residue" evidence="3">
    <location>
        <position position="1"/>
    </location>
</feature>
<dbReference type="EMBL" id="KN729266">
    <property type="protein sequence ID" value="KIH62507.1"/>
    <property type="molecule type" value="Genomic_DNA"/>
</dbReference>
<dbReference type="Pfam" id="PF03803">
    <property type="entry name" value="Scramblase"/>
    <property type="match status" value="1"/>
</dbReference>
<evidence type="ECO:0000256" key="1">
    <source>
        <dbReference type="ARBA" id="ARBA00005350"/>
    </source>
</evidence>
<comment type="cofactor">
    <cofactor evidence="2">
        <name>Ca(2+)</name>
        <dbReference type="ChEBI" id="CHEBI:29108"/>
    </cofactor>
</comment>
<comment type="function">
    <text evidence="2">May mediate accelerated ATP-independent bidirectional transbilayer migration of phospholipids upon binding calcium ions that results in a loss of phospholipid asymmetry in the plasma membrane.</text>
</comment>
<dbReference type="OrthoDB" id="10041953at2759"/>
<gene>
    <name evidence="3" type="ORF">ANCDUO_07211</name>
</gene>
<dbReference type="AlphaFoldDB" id="A0A0C2DJ39"/>
<sequence>ELAASRQATRSYALRESSGSKEILFALAIDVVEIFATREQWKFCLFDGLSNAVEEIGTVTQRGAFCASALEMKDADDKVILRVEGPCCCMMCGCQDKEFPVDTTTGENIGHITKKWGGCLREAYTDADVFSVTFPIDLDVKAKAVLLGATFLIDFMEFEHPKNNNR</sequence>
<keyword evidence="2" id="KW-0449">Lipoprotein</keyword>
<evidence type="ECO:0000313" key="4">
    <source>
        <dbReference type="Proteomes" id="UP000054047"/>
    </source>
</evidence>
<dbReference type="Proteomes" id="UP000054047">
    <property type="component" value="Unassembled WGS sequence"/>
</dbReference>
<accession>A0A0C2DJ39</accession>
<dbReference type="GO" id="GO:0005886">
    <property type="term" value="C:plasma membrane"/>
    <property type="evidence" value="ECO:0007669"/>
    <property type="project" value="TreeGrafter"/>
</dbReference>
<dbReference type="PANTHER" id="PTHR23248:SF63">
    <property type="entry name" value="PHOSPHOLIPID SCRAMBLASE"/>
    <property type="match status" value="1"/>
</dbReference>
<comment type="similarity">
    <text evidence="1 2">Belongs to the phospholipid scramblase family.</text>
</comment>
<evidence type="ECO:0000256" key="2">
    <source>
        <dbReference type="RuleBase" id="RU363116"/>
    </source>
</evidence>
<name>A0A0C2DJ39_9BILA</name>